<name>A0ABV1MW42_9BACI</name>
<evidence type="ECO:0000313" key="2">
    <source>
        <dbReference type="Proteomes" id="UP001478862"/>
    </source>
</evidence>
<accession>A0ABV1MW42</accession>
<dbReference type="EMBL" id="JBEGDG010000017">
    <property type="protein sequence ID" value="MEQ6356720.1"/>
    <property type="molecule type" value="Genomic_DNA"/>
</dbReference>
<reference evidence="1 2" key="1">
    <citation type="submission" date="2024-06" db="EMBL/GenBank/DDBJ databases">
        <title>Lysinibacillus zambalefons sp. nov., a Novel Firmicute Isolated from the Poon Bato Zambales Hyperalkaline Spring.</title>
        <authorList>
            <person name="Aja J.A."/>
            <person name="Lazaro J.E.H."/>
            <person name="Llorin L.D."/>
            <person name="Lim K.R."/>
            <person name="Teodosio J."/>
            <person name="Dalisay D.S."/>
        </authorList>
    </citation>
    <scope>NUCLEOTIDE SEQUENCE [LARGE SCALE GENOMIC DNA]</scope>
    <source>
        <strain evidence="1 2">M3</strain>
    </source>
</reference>
<evidence type="ECO:0000313" key="1">
    <source>
        <dbReference type="EMBL" id="MEQ6356720.1"/>
    </source>
</evidence>
<proteinExistence type="predicted"/>
<dbReference type="Pfam" id="PF12952">
    <property type="entry name" value="DUF3841"/>
    <property type="match status" value="1"/>
</dbReference>
<gene>
    <name evidence="1" type="ORF">ABNX05_19010</name>
</gene>
<dbReference type="InterPro" id="IPR024211">
    <property type="entry name" value="DUF3841"/>
</dbReference>
<organism evidence="1 2">
    <name type="scientific">Lysinibacillus zambalensis</name>
    <dbReference type="NCBI Taxonomy" id="3160866"/>
    <lineage>
        <taxon>Bacteria</taxon>
        <taxon>Bacillati</taxon>
        <taxon>Bacillota</taxon>
        <taxon>Bacilli</taxon>
        <taxon>Bacillales</taxon>
        <taxon>Bacillaceae</taxon>
        <taxon>Lysinibacillus</taxon>
    </lineage>
</organism>
<comment type="caution">
    <text evidence="1">The sequence shown here is derived from an EMBL/GenBank/DDBJ whole genome shotgun (WGS) entry which is preliminary data.</text>
</comment>
<dbReference type="Proteomes" id="UP001478862">
    <property type="component" value="Unassembled WGS sequence"/>
</dbReference>
<keyword evidence="2" id="KW-1185">Reference proteome</keyword>
<sequence>MGVYFTNQTIEAFNLINEQGILTGNEDFVDEDFLPSYKWMIKQMDRRINNDGSFPIWLWTKKPNLNDEGHFYKGTDAVSLTVEVPDNNVLLSDFEAWHCVLNEWFCSMTDEESKLFEQDKLNITKEQSWERIFDLEKIQKSEMWNGNSQIVQGVTTVIHKEQILNIEHFTAK</sequence>
<protein>
    <submittedName>
        <fullName evidence="1">DUF3841 domain-containing protein</fullName>
    </submittedName>
</protein>
<dbReference type="RefSeq" id="WP_349661141.1">
    <property type="nucleotide sequence ID" value="NZ_JBEGDG010000017.1"/>
</dbReference>